<name>A0A4Z2DSY3_SCHJA</name>
<accession>A0A4Z2DSY3</accession>
<dbReference type="Proteomes" id="UP000311919">
    <property type="component" value="Unassembled WGS sequence"/>
</dbReference>
<evidence type="ECO:0000313" key="3">
    <source>
        <dbReference type="Proteomes" id="UP000311919"/>
    </source>
</evidence>
<protein>
    <submittedName>
        <fullName evidence="2">Uncharacterized protein</fullName>
    </submittedName>
</protein>
<gene>
    <name evidence="2" type="ORF">EWB00_006566</name>
</gene>
<dbReference type="AlphaFoldDB" id="A0A4Z2DSY3"/>
<sequence>MPKYSIPMFVLCMICVLLTNNPSINAQMIEYYTNDDLQDINTYESMYPRNIHRYRPHYKRGGMYGGLLGK</sequence>
<dbReference type="OrthoDB" id="6222432at2759"/>
<comment type="caution">
    <text evidence="2">The sequence shown here is derived from an EMBL/GenBank/DDBJ whole genome shotgun (WGS) entry which is preliminary data.</text>
</comment>
<evidence type="ECO:0000313" key="2">
    <source>
        <dbReference type="EMBL" id="TNN19651.1"/>
    </source>
</evidence>
<keyword evidence="1" id="KW-0732">Signal</keyword>
<reference evidence="2 3" key="1">
    <citation type="submission" date="2019-03" db="EMBL/GenBank/DDBJ databases">
        <title>An improved genome assembly of the fluke Schistosoma japonicum.</title>
        <authorList>
            <person name="Hu W."/>
            <person name="Luo F."/>
            <person name="Yin M."/>
            <person name="Mo X."/>
            <person name="Sun C."/>
            <person name="Wu Q."/>
            <person name="Zhu B."/>
            <person name="Xiang M."/>
            <person name="Wang J."/>
            <person name="Wang Y."/>
            <person name="Zhang T."/>
            <person name="Xu B."/>
            <person name="Zheng H."/>
            <person name="Feng Z."/>
        </authorList>
    </citation>
    <scope>NUCLEOTIDE SEQUENCE [LARGE SCALE GENOMIC DNA]</scope>
    <source>
        <strain evidence="2">HuSjv2</strain>
        <tissue evidence="2">Worms</tissue>
    </source>
</reference>
<feature type="signal peptide" evidence="1">
    <location>
        <begin position="1"/>
        <end position="26"/>
    </location>
</feature>
<organism evidence="2 3">
    <name type="scientific">Schistosoma japonicum</name>
    <name type="common">Blood fluke</name>
    <dbReference type="NCBI Taxonomy" id="6182"/>
    <lineage>
        <taxon>Eukaryota</taxon>
        <taxon>Metazoa</taxon>
        <taxon>Spiralia</taxon>
        <taxon>Lophotrochozoa</taxon>
        <taxon>Platyhelminthes</taxon>
        <taxon>Trematoda</taxon>
        <taxon>Digenea</taxon>
        <taxon>Strigeidida</taxon>
        <taxon>Schistosomatoidea</taxon>
        <taxon>Schistosomatidae</taxon>
        <taxon>Schistosoma</taxon>
    </lineage>
</organism>
<feature type="chain" id="PRO_5021480195" evidence="1">
    <location>
        <begin position="27"/>
        <end position="70"/>
    </location>
</feature>
<keyword evidence="3" id="KW-1185">Reference proteome</keyword>
<proteinExistence type="predicted"/>
<evidence type="ECO:0000256" key="1">
    <source>
        <dbReference type="SAM" id="SignalP"/>
    </source>
</evidence>
<dbReference type="EMBL" id="SKCS01000040">
    <property type="protein sequence ID" value="TNN19651.1"/>
    <property type="molecule type" value="Genomic_DNA"/>
</dbReference>